<dbReference type="RefSeq" id="WP_122203221.1">
    <property type="nucleotide sequence ID" value="NZ_QRKC01000012.1"/>
</dbReference>
<comment type="caution">
    <text evidence="1">The sequence shown here is derived from an EMBL/GenBank/DDBJ whole genome shotgun (WGS) entry which is preliminary data.</text>
</comment>
<proteinExistence type="predicted"/>
<dbReference type="AlphaFoldDB" id="A0A3R6BZZ8"/>
<gene>
    <name evidence="2" type="ORF">DW191_17975</name>
    <name evidence="1" type="ORF">DW986_11370</name>
</gene>
<evidence type="ECO:0008006" key="5">
    <source>
        <dbReference type="Google" id="ProtNLM"/>
    </source>
</evidence>
<dbReference type="Proteomes" id="UP000285173">
    <property type="component" value="Unassembled WGS sequence"/>
</dbReference>
<dbReference type="EMBL" id="QRKC01000012">
    <property type="protein sequence ID" value="RHH74549.1"/>
    <property type="molecule type" value="Genomic_DNA"/>
</dbReference>
<evidence type="ECO:0000313" key="3">
    <source>
        <dbReference type="Proteomes" id="UP000283732"/>
    </source>
</evidence>
<dbReference type="PROSITE" id="PS51257">
    <property type="entry name" value="PROKAR_LIPOPROTEIN"/>
    <property type="match status" value="1"/>
</dbReference>
<protein>
    <recommendedName>
        <fullName evidence="5">GLUG domain-containing protein</fullName>
    </recommendedName>
</protein>
<reference evidence="3 4" key="1">
    <citation type="submission" date="2018-08" db="EMBL/GenBank/DDBJ databases">
        <title>A genome reference for cultivated species of the human gut microbiota.</title>
        <authorList>
            <person name="Zou Y."/>
            <person name="Xue W."/>
            <person name="Luo G."/>
        </authorList>
    </citation>
    <scope>NUCLEOTIDE SEQUENCE [LARGE SCALE GENOMIC DNA]</scope>
    <source>
        <strain evidence="2 3">AM16-50</strain>
        <strain evidence="1 4">AM50-15</strain>
    </source>
</reference>
<accession>A0A3R6BZZ8</accession>
<evidence type="ECO:0000313" key="4">
    <source>
        <dbReference type="Proteomes" id="UP000285173"/>
    </source>
</evidence>
<evidence type="ECO:0000313" key="2">
    <source>
        <dbReference type="EMBL" id="RHH74549.1"/>
    </source>
</evidence>
<dbReference type="EMBL" id="QSEF01000015">
    <property type="protein sequence ID" value="RGZ46990.1"/>
    <property type="molecule type" value="Genomic_DNA"/>
</dbReference>
<name>A0A3R6BZZ8_9BACT</name>
<dbReference type="Proteomes" id="UP000283732">
    <property type="component" value="Unassembled WGS sequence"/>
</dbReference>
<organism evidence="1 4">
    <name type="scientific">Parabacteroides merdae</name>
    <dbReference type="NCBI Taxonomy" id="46503"/>
    <lineage>
        <taxon>Bacteria</taxon>
        <taxon>Pseudomonadati</taxon>
        <taxon>Bacteroidota</taxon>
        <taxon>Bacteroidia</taxon>
        <taxon>Bacteroidales</taxon>
        <taxon>Tannerellaceae</taxon>
        <taxon>Parabacteroides</taxon>
    </lineage>
</organism>
<dbReference type="Gene3D" id="2.160.20.110">
    <property type="match status" value="1"/>
</dbReference>
<sequence>MKYLNLLSAALLIGAVACTEEKIESSSPTLGEMREVFFDAETIDMEDAGEIDVKNTRSMMREGGEIYWNANDMLGVFTQNGSPQKFKTANGGKVTRFEGYNDVEGEFYVLYPFNEGARLEGNIISTELSAVQYPEPGSFYNGGNILLAKTRQGETAFFHNVCTWVRISISEDYAGTITGMVLEGNNGELLAGDVTIDTTLGNDARITVCDSEKASKKIVMNTEDHFYQGKYYYFILPPQTFEKGVTVTFVNKDGLTWKRVITSPATLEPGKSISISNVMPGTFEYGEDFELENCFYVHTLDGLYEWAERVNNGEYDLDCQLMASFDFDKDPENRKWIPVGTKEHPYEGVFNGNGRELRHLRVDGEYECAGFFGALGPVRGREDKNVKVSNIKFVNPSVRSSYTGKENDPDDDGYIGVVVGMMNYEFGDNHSGAVIDKCDVTEAMVSGGENVGGILGRSYGGADVISRCNFQGEVRGAMFLGGIVGNVEGDVVDCHSHNATIKQNDKRYEVRSGGIVGTNNGDILVCSANDVDVSTDGRYAGGIAGANNGIIVGCVAYGKATATFSGGIAGESFGAIKASYANCEAEAGVVYRIKTDILDDFKACFTTVKGLNPVVSPEAHYNLWYAPYIQLKKDELNEVLQQTEFHTHNIPGSFNGAHWEFQQSIDEYAEYLPIRPVKITKDEN</sequence>
<evidence type="ECO:0000313" key="1">
    <source>
        <dbReference type="EMBL" id="RGZ46990.1"/>
    </source>
</evidence>